<keyword evidence="1" id="KW-0805">Transcription regulation</keyword>
<dbReference type="GO" id="GO:0003677">
    <property type="term" value="F:DNA binding"/>
    <property type="evidence" value="ECO:0007669"/>
    <property type="project" value="UniProtKB-KW"/>
</dbReference>
<gene>
    <name evidence="5" type="ORF">VLY81_09535</name>
</gene>
<proteinExistence type="predicted"/>
<dbReference type="InterPro" id="IPR050313">
    <property type="entry name" value="Carb_Metab_HTH_regulators"/>
</dbReference>
<dbReference type="InterPro" id="IPR001034">
    <property type="entry name" value="DeoR_HTH"/>
</dbReference>
<dbReference type="SMART" id="SM00420">
    <property type="entry name" value="HTH_DEOR"/>
    <property type="match status" value="1"/>
</dbReference>
<dbReference type="EMBL" id="CP141614">
    <property type="protein sequence ID" value="WRP13681.1"/>
    <property type="molecule type" value="Genomic_DNA"/>
</dbReference>
<feature type="domain" description="HTH deoR-type" evidence="4">
    <location>
        <begin position="13"/>
        <end position="68"/>
    </location>
</feature>
<keyword evidence="6" id="KW-1185">Reference proteome</keyword>
<dbReference type="PANTHER" id="PTHR30363:SF44">
    <property type="entry name" value="AGA OPERON TRANSCRIPTIONAL REPRESSOR-RELATED"/>
    <property type="match status" value="1"/>
</dbReference>
<dbReference type="SUPFAM" id="SSF46785">
    <property type="entry name" value="Winged helix' DNA-binding domain"/>
    <property type="match status" value="1"/>
</dbReference>
<dbReference type="SUPFAM" id="SSF100950">
    <property type="entry name" value="NagB/RpiA/CoA transferase-like"/>
    <property type="match status" value="1"/>
</dbReference>
<organism evidence="5 6">
    <name type="scientific">Geochorda subterranea</name>
    <dbReference type="NCBI Taxonomy" id="3109564"/>
    <lineage>
        <taxon>Bacteria</taxon>
        <taxon>Bacillati</taxon>
        <taxon>Bacillota</taxon>
        <taxon>Limnochordia</taxon>
        <taxon>Limnochordales</taxon>
        <taxon>Geochordaceae</taxon>
        <taxon>Geochorda</taxon>
    </lineage>
</organism>
<dbReference type="PANTHER" id="PTHR30363">
    <property type="entry name" value="HTH-TYPE TRANSCRIPTIONAL REGULATOR SRLR-RELATED"/>
    <property type="match status" value="1"/>
</dbReference>
<dbReference type="PROSITE" id="PS51000">
    <property type="entry name" value="HTH_DEOR_2"/>
    <property type="match status" value="1"/>
</dbReference>
<evidence type="ECO:0000256" key="3">
    <source>
        <dbReference type="ARBA" id="ARBA00023163"/>
    </source>
</evidence>
<reference evidence="6" key="1">
    <citation type="submission" date="2023-12" db="EMBL/GenBank/DDBJ databases">
        <title>Novel isolates from deep terrestrial aquifers shed light on the physiology and ecology of the class Limnochordia.</title>
        <authorList>
            <person name="Karnachuk O.V."/>
            <person name="Lukina A.P."/>
            <person name="Avakyan M.R."/>
            <person name="Kadnikov V."/>
            <person name="Begmatov S."/>
            <person name="Beletsky A.V."/>
            <person name="Mardanov A.V."/>
            <person name="Ravin N.V."/>
        </authorList>
    </citation>
    <scope>NUCLEOTIDE SEQUENCE [LARGE SCALE GENOMIC DNA]</scope>
    <source>
        <strain evidence="6">LN</strain>
    </source>
</reference>
<keyword evidence="3" id="KW-0804">Transcription</keyword>
<evidence type="ECO:0000259" key="4">
    <source>
        <dbReference type="PROSITE" id="PS51000"/>
    </source>
</evidence>
<dbReference type="InterPro" id="IPR037171">
    <property type="entry name" value="NagB/RpiA_transferase-like"/>
</dbReference>
<sequence length="269" mass="29222">MTPDKGAWCSVFSAERHRRILEQLRQSGQASATQLARQLGVSLMTIRRDLNALSERGLVVRVHGGALLPDGSVLDEPIRAKRGLNREAKLRIGRAAAALVEPGQTVILDAGTTTGSVARELLRRRLRDLTIVTSDLDIARSMAEEPRYRVFCVGGLVQPKVLALMGDHAVRFLEGIHAHHAFIGTDAFDIEAGVTTRTVEKVRLKQAMVGAAREATLVADSSKYGRVLLATVLPLSRFRRLITDAPADPAALQALQRAAQEQGFELVIG</sequence>
<dbReference type="InterPro" id="IPR036388">
    <property type="entry name" value="WH-like_DNA-bd_sf"/>
</dbReference>
<dbReference type="Pfam" id="PF08220">
    <property type="entry name" value="HTH_DeoR"/>
    <property type="match status" value="1"/>
</dbReference>
<dbReference type="InterPro" id="IPR014036">
    <property type="entry name" value="DeoR-like_C"/>
</dbReference>
<evidence type="ECO:0000313" key="5">
    <source>
        <dbReference type="EMBL" id="WRP13681.1"/>
    </source>
</evidence>
<evidence type="ECO:0000256" key="1">
    <source>
        <dbReference type="ARBA" id="ARBA00023015"/>
    </source>
</evidence>
<dbReference type="Gene3D" id="1.10.10.10">
    <property type="entry name" value="Winged helix-like DNA-binding domain superfamily/Winged helix DNA-binding domain"/>
    <property type="match status" value="1"/>
</dbReference>
<dbReference type="Gene3D" id="3.40.50.1360">
    <property type="match status" value="1"/>
</dbReference>
<dbReference type="Proteomes" id="UP001333102">
    <property type="component" value="Chromosome"/>
</dbReference>
<dbReference type="InterPro" id="IPR018356">
    <property type="entry name" value="Tscrpt_reg_HTH_DeoR_CS"/>
</dbReference>
<accession>A0ABZ1BMJ6</accession>
<evidence type="ECO:0000256" key="2">
    <source>
        <dbReference type="ARBA" id="ARBA00023125"/>
    </source>
</evidence>
<protein>
    <submittedName>
        <fullName evidence="5">DeoR/GlpR family DNA-binding transcription regulator</fullName>
    </submittedName>
</protein>
<dbReference type="InterPro" id="IPR036390">
    <property type="entry name" value="WH_DNA-bd_sf"/>
</dbReference>
<dbReference type="PRINTS" id="PR00037">
    <property type="entry name" value="HTHLACR"/>
</dbReference>
<keyword evidence="2 5" id="KW-0238">DNA-binding</keyword>
<dbReference type="Pfam" id="PF00455">
    <property type="entry name" value="DeoRC"/>
    <property type="match status" value="1"/>
</dbReference>
<dbReference type="RefSeq" id="WP_324667926.1">
    <property type="nucleotide sequence ID" value="NZ_CP141614.1"/>
</dbReference>
<name>A0ABZ1BMJ6_9FIRM</name>
<dbReference type="PROSITE" id="PS00894">
    <property type="entry name" value="HTH_DEOR_1"/>
    <property type="match status" value="1"/>
</dbReference>
<evidence type="ECO:0000313" key="6">
    <source>
        <dbReference type="Proteomes" id="UP001333102"/>
    </source>
</evidence>
<dbReference type="SMART" id="SM01134">
    <property type="entry name" value="DeoRC"/>
    <property type="match status" value="1"/>
</dbReference>